<keyword evidence="4" id="KW-1185">Reference proteome</keyword>
<dbReference type="EMBL" id="SMBK01000032">
    <property type="protein sequence ID" value="TCU30423.1"/>
    <property type="molecule type" value="Genomic_DNA"/>
</dbReference>
<evidence type="ECO:0000313" key="3">
    <source>
        <dbReference type="Proteomes" id="UP000295507"/>
    </source>
</evidence>
<dbReference type="Proteomes" id="UP000295547">
    <property type="component" value="Unassembled WGS sequence"/>
</dbReference>
<evidence type="ECO:0000313" key="1">
    <source>
        <dbReference type="EMBL" id="TCU22481.1"/>
    </source>
</evidence>
<name>A0A4R3QLA6_9HYPH</name>
<accession>A0A4R3QLA6</accession>
<sequence>MTKRNVGRRSKQERLIWVMVSVRYDTNARGNEADRTTACKGLKHGLQEILAARSILPNIPGD</sequence>
<dbReference type="Proteomes" id="UP000295507">
    <property type="component" value="Unassembled WGS sequence"/>
</dbReference>
<proteinExistence type="predicted"/>
<protein>
    <submittedName>
        <fullName evidence="1">Uncharacterized protein</fullName>
    </submittedName>
</protein>
<evidence type="ECO:0000313" key="4">
    <source>
        <dbReference type="Proteomes" id="UP000295547"/>
    </source>
</evidence>
<evidence type="ECO:0000313" key="2">
    <source>
        <dbReference type="EMBL" id="TCU30423.1"/>
    </source>
</evidence>
<comment type="caution">
    <text evidence="1">The sequence shown here is derived from an EMBL/GenBank/DDBJ whole genome shotgun (WGS) entry which is preliminary data.</text>
</comment>
<organism evidence="1 4">
    <name type="scientific">Rhizobium azibense</name>
    <dbReference type="NCBI Taxonomy" id="1136135"/>
    <lineage>
        <taxon>Bacteria</taxon>
        <taxon>Pseudomonadati</taxon>
        <taxon>Pseudomonadota</taxon>
        <taxon>Alphaproteobacteria</taxon>
        <taxon>Hyphomicrobiales</taxon>
        <taxon>Rhizobiaceae</taxon>
        <taxon>Rhizobium/Agrobacterium group</taxon>
        <taxon>Rhizobium</taxon>
    </lineage>
</organism>
<dbReference type="EMBL" id="SMBJ01000009">
    <property type="protein sequence ID" value="TCU22481.1"/>
    <property type="molecule type" value="Genomic_DNA"/>
</dbReference>
<gene>
    <name evidence="2" type="ORF">EV129_13226</name>
    <name evidence="1" type="ORF">EV130_109278</name>
</gene>
<reference evidence="3 4" key="1">
    <citation type="submission" date="2019-03" db="EMBL/GenBank/DDBJ databases">
        <title>Genomic Encyclopedia of Type Strains, Phase IV (KMG-V): Genome sequencing to study the core and pangenomes of soil and plant-associated prokaryotes.</title>
        <authorList>
            <person name="Whitman W."/>
        </authorList>
    </citation>
    <scope>NUCLEOTIDE SEQUENCE [LARGE SCALE GENOMIC DNA]</scope>
    <source>
        <strain evidence="1 4">Gr42</strain>
        <strain evidence="2 3">IE4868</strain>
    </source>
</reference>
<dbReference type="AlphaFoldDB" id="A0A4R3QLA6"/>